<dbReference type="PANTHER" id="PTHR46471">
    <property type="entry name" value="CHITIN DEACETYLASE"/>
    <property type="match status" value="1"/>
</dbReference>
<feature type="disulfide bond" evidence="8">
    <location>
        <begin position="325"/>
        <end position="339"/>
    </location>
</feature>
<evidence type="ECO:0000313" key="12">
    <source>
        <dbReference type="EMBL" id="CAK3989655.1"/>
    </source>
</evidence>
<feature type="domain" description="Chitin-binding type-1" evidence="11">
    <location>
        <begin position="307"/>
        <end position="352"/>
    </location>
</feature>
<evidence type="ECO:0000256" key="6">
    <source>
        <dbReference type="ARBA" id="ARBA00023277"/>
    </source>
</evidence>
<dbReference type="SUPFAM" id="SSF57016">
    <property type="entry name" value="Plant lectins/antimicrobial peptides"/>
    <property type="match status" value="1"/>
</dbReference>
<keyword evidence="7" id="KW-0170">Cobalt</keyword>
<gene>
    <name evidence="12" type="ORF">LECACI_7A003933</name>
</gene>
<dbReference type="Proteomes" id="UP001296104">
    <property type="component" value="Unassembled WGS sequence"/>
</dbReference>
<evidence type="ECO:0000259" key="11">
    <source>
        <dbReference type="PROSITE" id="PS50941"/>
    </source>
</evidence>
<organism evidence="12 13">
    <name type="scientific">Lecanosticta acicola</name>
    <dbReference type="NCBI Taxonomy" id="111012"/>
    <lineage>
        <taxon>Eukaryota</taxon>
        <taxon>Fungi</taxon>
        <taxon>Dikarya</taxon>
        <taxon>Ascomycota</taxon>
        <taxon>Pezizomycotina</taxon>
        <taxon>Dothideomycetes</taxon>
        <taxon>Dothideomycetidae</taxon>
        <taxon>Mycosphaerellales</taxon>
        <taxon>Mycosphaerellaceae</taxon>
        <taxon>Lecanosticta</taxon>
    </lineage>
</organism>
<reference evidence="12" key="1">
    <citation type="submission" date="2023-11" db="EMBL/GenBank/DDBJ databases">
        <authorList>
            <person name="Alioto T."/>
            <person name="Alioto T."/>
            <person name="Gomez Garrido J."/>
        </authorList>
    </citation>
    <scope>NUCLEOTIDE SEQUENCE</scope>
</reference>
<dbReference type="PROSITE" id="PS50941">
    <property type="entry name" value="CHIT_BIND_I_2"/>
    <property type="match status" value="1"/>
</dbReference>
<feature type="compositionally biased region" description="Low complexity" evidence="9">
    <location>
        <begin position="546"/>
        <end position="555"/>
    </location>
</feature>
<keyword evidence="5" id="KW-0378">Hydrolase</keyword>
<feature type="region of interest" description="Disordered" evidence="9">
    <location>
        <begin position="546"/>
        <end position="622"/>
    </location>
</feature>
<proteinExistence type="predicted"/>
<evidence type="ECO:0000256" key="3">
    <source>
        <dbReference type="ARBA" id="ARBA00022723"/>
    </source>
</evidence>
<keyword evidence="4 10" id="KW-0732">Signal</keyword>
<evidence type="ECO:0000256" key="10">
    <source>
        <dbReference type="SAM" id="SignalP"/>
    </source>
</evidence>
<evidence type="ECO:0000256" key="7">
    <source>
        <dbReference type="ARBA" id="ARBA00023285"/>
    </source>
</evidence>
<dbReference type="GO" id="GO:0008061">
    <property type="term" value="F:chitin binding"/>
    <property type="evidence" value="ECO:0007669"/>
    <property type="project" value="UniProtKB-UniRule"/>
</dbReference>
<keyword evidence="6" id="KW-0119">Carbohydrate metabolism</keyword>
<accession>A0AAI8YXR5</accession>
<dbReference type="Gene3D" id="3.30.60.10">
    <property type="entry name" value="Endochitinase-like"/>
    <property type="match status" value="1"/>
</dbReference>
<dbReference type="EMBL" id="CAVMBE010000020">
    <property type="protein sequence ID" value="CAK3989655.1"/>
    <property type="molecule type" value="Genomic_DNA"/>
</dbReference>
<dbReference type="PANTHER" id="PTHR46471:SF2">
    <property type="entry name" value="CHITIN DEACETYLASE-RELATED"/>
    <property type="match status" value="1"/>
</dbReference>
<evidence type="ECO:0000256" key="1">
    <source>
        <dbReference type="ARBA" id="ARBA00001941"/>
    </source>
</evidence>
<dbReference type="InterPro" id="IPR036861">
    <property type="entry name" value="Endochitinase-like_sf"/>
</dbReference>
<keyword evidence="13" id="KW-1185">Reference proteome</keyword>
<dbReference type="InterPro" id="IPR057230">
    <property type="entry name" value="DUF7908"/>
</dbReference>
<feature type="compositionally biased region" description="Low complexity" evidence="9">
    <location>
        <begin position="249"/>
        <end position="291"/>
    </location>
</feature>
<keyword evidence="2 8" id="KW-0147">Chitin-binding</keyword>
<evidence type="ECO:0000256" key="5">
    <source>
        <dbReference type="ARBA" id="ARBA00022801"/>
    </source>
</evidence>
<comment type="cofactor">
    <cofactor evidence="1">
        <name>Co(2+)</name>
        <dbReference type="ChEBI" id="CHEBI:48828"/>
    </cofactor>
</comment>
<comment type="caution">
    <text evidence="12">The sequence shown here is derived from an EMBL/GenBank/DDBJ whole genome shotgun (WGS) entry which is preliminary data.</text>
</comment>
<feature type="signal peptide" evidence="10">
    <location>
        <begin position="1"/>
        <end position="21"/>
    </location>
</feature>
<keyword evidence="8" id="KW-1015">Disulfide bond</keyword>
<evidence type="ECO:0000256" key="2">
    <source>
        <dbReference type="ARBA" id="ARBA00022669"/>
    </source>
</evidence>
<feature type="chain" id="PRO_5042497145" evidence="10">
    <location>
        <begin position="22"/>
        <end position="1026"/>
    </location>
</feature>
<dbReference type="AlphaFoldDB" id="A0AAI8YXR5"/>
<sequence length="1026" mass="102331">MRLKGAAFGLALAALPLGVFSELVTITAYKPTCAALYTTVGASGGASTATVGLSTVTVTPLPSPSVSALSDSALNAGTPFVISVQPPTYGQSGQAGTVRYLTYGGYTSTNASEAAEYRIVNGTLLEVGGGWVSTDGNVDSMPFAVSSTLGSIDSRFSSENSTIQWINTAFDDGAAQFFSVPAGNGGSQIVVRFRGPQDASWTPVVLAATSPAGLAIEPAATTPAGSMVVSTVISMGSMTIPYTTPVTQSGPAGYSAPPASSSVPPPGYSSAPGISSAPASSSSSAGTGAGTAPVVVPSTTTANVSPQGTCGVNGFNCYGAPAGNCCSGYGFCGSDPTYCGQGCQPEYGDCDETTPSSAMVPVPGTNSGTLVYSTMMATSSVAMVSSSRPAPSSSALTSIPVIPVSSYPAWSSGAPSSSQVVVPPVSSQAPSWSPSPVYSKSMSVSMSGSVSVTFSLTHTWTSSVAVSLPAYSTPGQPIGPVNPLTWSSDASVWSSVAPGAPSYGASSMMESSMPAGSSAAPSMYSSVPPAYSSLASVASSILSVESSAPTPAHSSPAPPAYSSPSAPAYASPPPPAYPSAASSMPGMASSSARASWSPTTTASSRTSTAAGHTGTPSICPSSNGQTYVDWTGGVYTIACGSEYNGDSQNGPVTNVASFEACMESCDALGTACNAVVFDGGNGNGNCYIKPNPGDFVASSNANTNAAQRYRAPLAASSSSGMAMSSSAAMSSSVGGISVAPGSPPAYPSSSAPMVPSSSSVASSVAMMMSSSSSSAAVPPMYGGPSASSSTMIPSGPPAYNIAPAAATTQAPSSTVPSTSTSSGGCAAGASTYLALPCPTFCSFGDVDTSLDQDDSFCEVDTPQPVHWYTQTFTKTYPGINGLLGFGAGSSQYAPDAMPDANLAIPAAAPIWTDQLVQGDYASPRQGIYYQLDDAGVGFEWYTITGGDPSHAYHYTARYNYSLPGVVSYTYYNVGNGYDGNPGLVGIQGFNSSGSLVGYTYSLDTASLSVGMTVTCDTNANTCTQAV</sequence>
<dbReference type="CDD" id="cd11618">
    <property type="entry name" value="ChtBD1_1"/>
    <property type="match status" value="1"/>
</dbReference>
<feature type="region of interest" description="Disordered" evidence="9">
    <location>
        <begin position="248"/>
        <end position="291"/>
    </location>
</feature>
<evidence type="ECO:0000256" key="8">
    <source>
        <dbReference type="PROSITE-ProRule" id="PRU00261"/>
    </source>
</evidence>
<dbReference type="InterPro" id="IPR001002">
    <property type="entry name" value="Chitin-bd_1"/>
</dbReference>
<dbReference type="GO" id="GO:0046872">
    <property type="term" value="F:metal ion binding"/>
    <property type="evidence" value="ECO:0007669"/>
    <property type="project" value="UniProtKB-KW"/>
</dbReference>
<dbReference type="Pfam" id="PF25485">
    <property type="entry name" value="DUF7908"/>
    <property type="match status" value="1"/>
</dbReference>
<comment type="caution">
    <text evidence="8">Lacks conserved residue(s) required for the propagation of feature annotation.</text>
</comment>
<evidence type="ECO:0000256" key="4">
    <source>
        <dbReference type="ARBA" id="ARBA00022729"/>
    </source>
</evidence>
<keyword evidence="3" id="KW-0479">Metal-binding</keyword>
<evidence type="ECO:0000313" key="13">
    <source>
        <dbReference type="Proteomes" id="UP001296104"/>
    </source>
</evidence>
<name>A0AAI8YXR5_9PEZI</name>
<protein>
    <submittedName>
        <fullName evidence="12">Uncharacterized protein RCC_04503</fullName>
    </submittedName>
</protein>
<dbReference type="GO" id="GO:0016787">
    <property type="term" value="F:hydrolase activity"/>
    <property type="evidence" value="ECO:0007669"/>
    <property type="project" value="UniProtKB-KW"/>
</dbReference>
<evidence type="ECO:0000256" key="9">
    <source>
        <dbReference type="SAM" id="MobiDB-lite"/>
    </source>
</evidence>
<feature type="compositionally biased region" description="Low complexity" evidence="9">
    <location>
        <begin position="578"/>
        <end position="610"/>
    </location>
</feature>